<accession>E1YA00</accession>
<gene>
    <name evidence="2" type="ORF">N47_H22160</name>
</gene>
<dbReference type="AlphaFoldDB" id="E1YA00"/>
<proteinExistence type="predicted"/>
<dbReference type="InterPro" id="IPR004291">
    <property type="entry name" value="Transposase_IS66_central"/>
</dbReference>
<sequence length="193" mass="22659">MICDWKGILVSDGYGVYRKWVGLRQTCLAHLIRDAKKLSESLNIDIMLFGKWVLKDLQCLCYMANAPPSEKEWEEFYGRLIQQLIARCRDNKDATGTFARRMEREIAHLWVFLEQEGVSPTNNHAERMIRFGVLWRKCSQGTSSDKGNLWVERILTLRQTCRLRSLKTYPILVDAVQRYFRGRKPNTAWITQN</sequence>
<dbReference type="EMBL" id="FR695866">
    <property type="protein sequence ID" value="CBX27394.1"/>
    <property type="molecule type" value="Genomic_DNA"/>
</dbReference>
<reference evidence="2" key="1">
    <citation type="journal article" date="2011" name="Environ. Microbiol.">
        <title>Genomic insights into the metabolic potential of the polycyclic aromatic hydrocarbon degrading sulfate-reducing Deltaproteobacterium N47.</title>
        <authorList>
            <person name="Bergmann F."/>
            <person name="Selesi D."/>
            <person name="Weinmaier T."/>
            <person name="Tischler P."/>
            <person name="Rattei T."/>
            <person name="Meckenstock R.U."/>
        </authorList>
    </citation>
    <scope>NUCLEOTIDE SEQUENCE</scope>
</reference>
<name>E1YA00_9BACT</name>
<protein>
    <recommendedName>
        <fullName evidence="1">Transposase IS66 central domain-containing protein</fullName>
    </recommendedName>
</protein>
<evidence type="ECO:0000259" key="1">
    <source>
        <dbReference type="Pfam" id="PF03050"/>
    </source>
</evidence>
<dbReference type="PANTHER" id="PTHR33678">
    <property type="entry name" value="BLL1576 PROTEIN"/>
    <property type="match status" value="1"/>
</dbReference>
<dbReference type="InterPro" id="IPR052344">
    <property type="entry name" value="Transposase-related"/>
</dbReference>
<dbReference type="Pfam" id="PF03050">
    <property type="entry name" value="DDE_Tnp_IS66"/>
    <property type="match status" value="1"/>
</dbReference>
<feature type="domain" description="Transposase IS66 central" evidence="1">
    <location>
        <begin position="4"/>
        <end position="147"/>
    </location>
</feature>
<organism evidence="2">
    <name type="scientific">uncultured Desulfobacterium sp</name>
    <dbReference type="NCBI Taxonomy" id="201089"/>
    <lineage>
        <taxon>Bacteria</taxon>
        <taxon>Pseudomonadati</taxon>
        <taxon>Thermodesulfobacteriota</taxon>
        <taxon>Desulfobacteria</taxon>
        <taxon>Desulfobacterales</taxon>
        <taxon>Desulfobacteriaceae</taxon>
        <taxon>Desulfobacterium</taxon>
        <taxon>environmental samples</taxon>
    </lineage>
</organism>
<evidence type="ECO:0000313" key="2">
    <source>
        <dbReference type="EMBL" id="CBX27394.1"/>
    </source>
</evidence>